<evidence type="ECO:0000256" key="1">
    <source>
        <dbReference type="ARBA" id="ARBA00004752"/>
    </source>
</evidence>
<evidence type="ECO:0000256" key="9">
    <source>
        <dbReference type="PROSITE-ProRule" id="PRU01373"/>
    </source>
</evidence>
<keyword evidence="4" id="KW-0808">Transferase</keyword>
<keyword evidence="6 9" id="KW-0133">Cell shape</keyword>
<dbReference type="PROSITE" id="PS52029">
    <property type="entry name" value="LD_TPASE"/>
    <property type="match status" value="1"/>
</dbReference>
<evidence type="ECO:0000313" key="13">
    <source>
        <dbReference type="Proteomes" id="UP000186364"/>
    </source>
</evidence>
<evidence type="ECO:0000256" key="3">
    <source>
        <dbReference type="ARBA" id="ARBA00022676"/>
    </source>
</evidence>
<accession>A0A1Q9AZL1</accession>
<keyword evidence="8 9" id="KW-0961">Cell wall biogenesis/degradation</keyword>
<dbReference type="Proteomes" id="UP000186364">
    <property type="component" value="Unassembled WGS sequence"/>
</dbReference>
<dbReference type="UniPathway" id="UPA00219"/>
<evidence type="ECO:0000256" key="6">
    <source>
        <dbReference type="ARBA" id="ARBA00022960"/>
    </source>
</evidence>
<evidence type="ECO:0000256" key="2">
    <source>
        <dbReference type="ARBA" id="ARBA00005992"/>
    </source>
</evidence>
<dbReference type="PANTHER" id="PTHR30582">
    <property type="entry name" value="L,D-TRANSPEPTIDASE"/>
    <property type="match status" value="1"/>
</dbReference>
<protein>
    <recommendedName>
        <fullName evidence="11">L,D-TPase catalytic domain-containing protein</fullName>
    </recommendedName>
</protein>
<dbReference type="PROSITE" id="PS51257">
    <property type="entry name" value="PROKAR_LIPOPROTEIN"/>
    <property type="match status" value="1"/>
</dbReference>
<proteinExistence type="inferred from homology"/>
<keyword evidence="3" id="KW-0328">Glycosyltransferase</keyword>
<evidence type="ECO:0000313" key="12">
    <source>
        <dbReference type="EMBL" id="OLP61136.1"/>
    </source>
</evidence>
<dbReference type="SUPFAM" id="SSF141523">
    <property type="entry name" value="L,D-transpeptidase catalytic domain-like"/>
    <property type="match status" value="1"/>
</dbReference>
<evidence type="ECO:0000256" key="4">
    <source>
        <dbReference type="ARBA" id="ARBA00022679"/>
    </source>
</evidence>
<organism evidence="12 13">
    <name type="scientific">Xaviernesmea oryzae</name>
    <dbReference type="NCBI Taxonomy" id="464029"/>
    <lineage>
        <taxon>Bacteria</taxon>
        <taxon>Pseudomonadati</taxon>
        <taxon>Pseudomonadota</taxon>
        <taxon>Alphaproteobacteria</taxon>
        <taxon>Hyphomicrobiales</taxon>
        <taxon>Rhizobiaceae</taxon>
        <taxon>Rhizobium/Agrobacterium group</taxon>
        <taxon>Xaviernesmea</taxon>
    </lineage>
</organism>
<dbReference type="GO" id="GO:0071555">
    <property type="term" value="P:cell wall organization"/>
    <property type="evidence" value="ECO:0007669"/>
    <property type="project" value="UniProtKB-UniRule"/>
</dbReference>
<dbReference type="PANTHER" id="PTHR30582:SF24">
    <property type="entry name" value="L,D-TRANSPEPTIDASE ERFK_SRFK-RELATED"/>
    <property type="match status" value="1"/>
</dbReference>
<feature type="chain" id="PRO_5012751126" description="L,D-TPase catalytic domain-containing protein" evidence="10">
    <location>
        <begin position="29"/>
        <end position="261"/>
    </location>
</feature>
<dbReference type="InterPro" id="IPR038063">
    <property type="entry name" value="Transpep_catalytic_dom"/>
</dbReference>
<dbReference type="GO" id="GO:0008360">
    <property type="term" value="P:regulation of cell shape"/>
    <property type="evidence" value="ECO:0007669"/>
    <property type="project" value="UniProtKB-UniRule"/>
</dbReference>
<dbReference type="PROSITE" id="PS51318">
    <property type="entry name" value="TAT"/>
    <property type="match status" value="1"/>
</dbReference>
<sequence length="261" mass="27953">MQNTLSRRGFLLGSGALAALGLSGCASTQTSPVPVAEVAPPVETSAYAFMYGPKPDEPYPLPPIPYQKIPSRFLRQMVADPTGEQPGTLVVDTGGHFLYLTLGNGQAMRYGVGLGRAGFAWAGRGKIQYKRQWPRWTPPIEMVARQPELAPYGVGTGGMEPGLKNPLGARALYIFQNGQDTLYRIHGSPEWWTIGKSVSSGCVRMINQDVVDLYDRVPDGTPIVVTDLSAAPQMVSAPDGFGAPQVIGGPQVIVEPSQPVF</sequence>
<dbReference type="OrthoDB" id="8478453at2"/>
<dbReference type="GO" id="GO:0016757">
    <property type="term" value="F:glycosyltransferase activity"/>
    <property type="evidence" value="ECO:0007669"/>
    <property type="project" value="UniProtKB-KW"/>
</dbReference>
<dbReference type="GO" id="GO:0018104">
    <property type="term" value="P:peptidoglycan-protein cross-linking"/>
    <property type="evidence" value="ECO:0007669"/>
    <property type="project" value="TreeGrafter"/>
</dbReference>
<keyword evidence="10" id="KW-0732">Signal</keyword>
<dbReference type="Gene3D" id="2.40.440.10">
    <property type="entry name" value="L,D-transpeptidase catalytic domain-like"/>
    <property type="match status" value="1"/>
</dbReference>
<keyword evidence="7 9" id="KW-0573">Peptidoglycan synthesis</keyword>
<dbReference type="CDD" id="cd16913">
    <property type="entry name" value="YkuD_like"/>
    <property type="match status" value="1"/>
</dbReference>
<feature type="active site" description="Proton donor/acceptor" evidence="9">
    <location>
        <position position="186"/>
    </location>
</feature>
<comment type="similarity">
    <text evidence="2">Belongs to the YkuD family.</text>
</comment>
<feature type="signal peptide" evidence="10">
    <location>
        <begin position="1"/>
        <end position="28"/>
    </location>
</feature>
<keyword evidence="5" id="KW-0378">Hydrolase</keyword>
<feature type="domain" description="L,D-TPase catalytic" evidence="11">
    <location>
        <begin position="87"/>
        <end position="226"/>
    </location>
</feature>
<evidence type="ECO:0000256" key="10">
    <source>
        <dbReference type="SAM" id="SignalP"/>
    </source>
</evidence>
<gene>
    <name evidence="12" type="ORF">BJF93_02170</name>
</gene>
<dbReference type="EMBL" id="MKIP01000034">
    <property type="protein sequence ID" value="OLP61136.1"/>
    <property type="molecule type" value="Genomic_DNA"/>
</dbReference>
<dbReference type="AlphaFoldDB" id="A0A1Q9AZL1"/>
<evidence type="ECO:0000256" key="8">
    <source>
        <dbReference type="ARBA" id="ARBA00023316"/>
    </source>
</evidence>
<dbReference type="Pfam" id="PF03734">
    <property type="entry name" value="YkuD"/>
    <property type="match status" value="1"/>
</dbReference>
<evidence type="ECO:0000259" key="11">
    <source>
        <dbReference type="PROSITE" id="PS52029"/>
    </source>
</evidence>
<evidence type="ECO:0000256" key="7">
    <source>
        <dbReference type="ARBA" id="ARBA00022984"/>
    </source>
</evidence>
<dbReference type="InterPro" id="IPR005490">
    <property type="entry name" value="LD_TPept_cat_dom"/>
</dbReference>
<dbReference type="GO" id="GO:0005576">
    <property type="term" value="C:extracellular region"/>
    <property type="evidence" value="ECO:0007669"/>
    <property type="project" value="TreeGrafter"/>
</dbReference>
<feature type="active site" description="Nucleophile" evidence="9">
    <location>
        <position position="202"/>
    </location>
</feature>
<reference evidence="12 13" key="1">
    <citation type="submission" date="2016-09" db="EMBL/GenBank/DDBJ databases">
        <title>Rhizobium sp. nov., a novel species isolated from the rice rhizosphere.</title>
        <authorList>
            <person name="Zhao J."/>
            <person name="Zhang X."/>
        </authorList>
    </citation>
    <scope>NUCLEOTIDE SEQUENCE [LARGE SCALE GENOMIC DNA]</scope>
    <source>
        <strain evidence="12 13">1.7048</strain>
    </source>
</reference>
<dbReference type="InterPro" id="IPR050979">
    <property type="entry name" value="LD-transpeptidase"/>
</dbReference>
<dbReference type="InterPro" id="IPR006311">
    <property type="entry name" value="TAT_signal"/>
</dbReference>
<name>A0A1Q9AZL1_9HYPH</name>
<dbReference type="GO" id="GO:0071972">
    <property type="term" value="F:peptidoglycan L,D-transpeptidase activity"/>
    <property type="evidence" value="ECO:0007669"/>
    <property type="project" value="TreeGrafter"/>
</dbReference>
<comment type="caution">
    <text evidence="12">The sequence shown here is derived from an EMBL/GenBank/DDBJ whole genome shotgun (WGS) entry which is preliminary data.</text>
</comment>
<comment type="pathway">
    <text evidence="1 9">Cell wall biogenesis; peptidoglycan biosynthesis.</text>
</comment>
<keyword evidence="13" id="KW-1185">Reference proteome</keyword>
<evidence type="ECO:0000256" key="5">
    <source>
        <dbReference type="ARBA" id="ARBA00022801"/>
    </source>
</evidence>
<dbReference type="FunFam" id="2.40.440.10:FF:000002">
    <property type="entry name" value="L,D-transpeptidase ErfK/SrfK"/>
    <property type="match status" value="1"/>
</dbReference>